<dbReference type="Gene3D" id="3.40.30.10">
    <property type="entry name" value="Glutaredoxin"/>
    <property type="match status" value="1"/>
</dbReference>
<name>A0AA52EE18_9PROT</name>
<dbReference type="Proteomes" id="UP001268683">
    <property type="component" value="Chromosome"/>
</dbReference>
<dbReference type="InterPro" id="IPR051924">
    <property type="entry name" value="GST_Kappa/NadH"/>
</dbReference>
<dbReference type="AlphaFoldDB" id="A0AA52EE18"/>
<dbReference type="Pfam" id="PF01323">
    <property type="entry name" value="DSBA"/>
    <property type="match status" value="1"/>
</dbReference>
<evidence type="ECO:0000259" key="1">
    <source>
        <dbReference type="Pfam" id="PF01323"/>
    </source>
</evidence>
<dbReference type="InterPro" id="IPR001853">
    <property type="entry name" value="DSBA-like_thioredoxin_dom"/>
</dbReference>
<feature type="domain" description="DSBA-like thioredoxin" evidence="1">
    <location>
        <begin position="222"/>
        <end position="411"/>
    </location>
</feature>
<protein>
    <submittedName>
        <fullName evidence="2">DsbA family protein</fullName>
    </submittedName>
</protein>
<gene>
    <name evidence="2" type="ORF">QGN29_01300</name>
</gene>
<dbReference type="SUPFAM" id="SSF52833">
    <property type="entry name" value="Thioredoxin-like"/>
    <property type="match status" value="1"/>
</dbReference>
<evidence type="ECO:0000313" key="2">
    <source>
        <dbReference type="EMBL" id="WND03000.1"/>
    </source>
</evidence>
<dbReference type="EMBL" id="CP123872">
    <property type="protein sequence ID" value="WND03000.1"/>
    <property type="molecule type" value="Genomic_DNA"/>
</dbReference>
<organism evidence="2 3">
    <name type="scientific">Temperatibacter marinus</name>
    <dbReference type="NCBI Taxonomy" id="1456591"/>
    <lineage>
        <taxon>Bacteria</taxon>
        <taxon>Pseudomonadati</taxon>
        <taxon>Pseudomonadota</taxon>
        <taxon>Alphaproteobacteria</taxon>
        <taxon>Kordiimonadales</taxon>
        <taxon>Temperatibacteraceae</taxon>
        <taxon>Temperatibacter</taxon>
    </lineage>
</organism>
<dbReference type="KEGG" id="tmk:QGN29_01300"/>
<dbReference type="InterPro" id="IPR036249">
    <property type="entry name" value="Thioredoxin-like_sf"/>
</dbReference>
<accession>A0AA52EE18</accession>
<dbReference type="PANTHER" id="PTHR42943">
    <property type="entry name" value="GLUTATHIONE S-TRANSFERASE KAPPA"/>
    <property type="match status" value="1"/>
</dbReference>
<dbReference type="RefSeq" id="WP_310798846.1">
    <property type="nucleotide sequence ID" value="NZ_CP123872.1"/>
</dbReference>
<sequence>MTDYTTQQSGASKSNPDRFTRWLQSKILTSIGSEKAQKKLWANSEKKRLKDNRGHVVYYFHQSQDGYSDLAVQTLKPLLERYDIELIMHLVTAECGYNAPEPDLLEKYSYTDASLIAPCFGLQSPQSMSDEAVMAIQDSYGSAAQGSLSERQDVGNQLRARLGHYSGAMFYYEGEWYWGIDRLYHLENRLRLFGADKYPEQGFLYPRPEIIQDQAAKGPSLTLEFYASLRSPYTALAYDQTVKFARKTGVNLIIKPVLPMVMRGVPATRQKGMYIFKDAAREARAQDIPYGKFYDPIGEPVKKGYSLYHWAKTHDKGEQFLSAFLNAAFVEGINTNTNNGLKTVCKNVGLDWSDAISHLDEIEWTEVLESNRLDMYEFGLWGVPSYRLLDEAGNEVIKAWGQDRLWLIAKFISKIGYL</sequence>
<dbReference type="GO" id="GO:0016491">
    <property type="term" value="F:oxidoreductase activity"/>
    <property type="evidence" value="ECO:0007669"/>
    <property type="project" value="InterPro"/>
</dbReference>
<evidence type="ECO:0000313" key="3">
    <source>
        <dbReference type="Proteomes" id="UP001268683"/>
    </source>
</evidence>
<reference evidence="2" key="1">
    <citation type="submission" date="2023-04" db="EMBL/GenBank/DDBJ databases">
        <title>Complete genome sequence of Temperatibacter marinus.</title>
        <authorList>
            <person name="Rong J.-C."/>
            <person name="Yi M.-L."/>
            <person name="Zhao Q."/>
        </authorList>
    </citation>
    <scope>NUCLEOTIDE SEQUENCE</scope>
    <source>
        <strain evidence="2">NBRC 110045</strain>
    </source>
</reference>
<dbReference type="PANTHER" id="PTHR42943:SF2">
    <property type="entry name" value="GLUTATHIONE S-TRANSFERASE KAPPA 1"/>
    <property type="match status" value="1"/>
</dbReference>
<keyword evidence="3" id="KW-1185">Reference proteome</keyword>
<proteinExistence type="predicted"/>